<keyword evidence="9 12" id="KW-0961">Cell wall biogenesis/degradation</keyword>
<dbReference type="GO" id="GO:0005886">
    <property type="term" value="C:plasma membrane"/>
    <property type="evidence" value="ECO:0007669"/>
    <property type="project" value="UniProtKB-SubCell"/>
</dbReference>
<dbReference type="GO" id="GO:0030428">
    <property type="term" value="C:cell septum"/>
    <property type="evidence" value="ECO:0007669"/>
    <property type="project" value="TreeGrafter"/>
</dbReference>
<dbReference type="InterPro" id="IPR004835">
    <property type="entry name" value="Chitin_synth"/>
</dbReference>
<dbReference type="AlphaFoldDB" id="A0A0L6VIU0"/>
<keyword evidence="7 12" id="KW-1133">Transmembrane helix</keyword>
<dbReference type="PANTHER" id="PTHR22914">
    <property type="entry name" value="CHITIN SYNTHASE"/>
    <property type="match status" value="1"/>
</dbReference>
<keyword evidence="4 12" id="KW-0328">Glycosyltransferase</keyword>
<feature type="transmembrane region" description="Helical" evidence="12">
    <location>
        <begin position="670"/>
        <end position="692"/>
    </location>
</feature>
<keyword evidence="8 12" id="KW-0472">Membrane</keyword>
<organism evidence="15 16">
    <name type="scientific">Puccinia sorghi</name>
    <dbReference type="NCBI Taxonomy" id="27349"/>
    <lineage>
        <taxon>Eukaryota</taxon>
        <taxon>Fungi</taxon>
        <taxon>Dikarya</taxon>
        <taxon>Basidiomycota</taxon>
        <taxon>Pucciniomycotina</taxon>
        <taxon>Pucciniomycetes</taxon>
        <taxon>Pucciniales</taxon>
        <taxon>Pucciniaceae</taxon>
        <taxon>Puccinia</taxon>
    </lineage>
</organism>
<feature type="transmembrane region" description="Helical" evidence="12">
    <location>
        <begin position="639"/>
        <end position="658"/>
    </location>
</feature>
<evidence type="ECO:0000256" key="4">
    <source>
        <dbReference type="ARBA" id="ARBA00022676"/>
    </source>
</evidence>
<evidence type="ECO:0000256" key="5">
    <source>
        <dbReference type="ARBA" id="ARBA00022679"/>
    </source>
</evidence>
<evidence type="ECO:0000256" key="8">
    <source>
        <dbReference type="ARBA" id="ARBA00023136"/>
    </source>
</evidence>
<keyword evidence="6 12" id="KW-0812">Transmembrane</keyword>
<keyword evidence="5 12" id="KW-0808">Transferase</keyword>
<reference evidence="15 16" key="1">
    <citation type="submission" date="2015-08" db="EMBL/GenBank/DDBJ databases">
        <title>Next Generation Sequencing and Analysis of the Genome of Puccinia sorghi L Schw, the Causal Agent of Maize Common Rust.</title>
        <authorList>
            <person name="Rochi L."/>
            <person name="Burguener G."/>
            <person name="Darino M."/>
            <person name="Turjanski A."/>
            <person name="Kreff E."/>
            <person name="Dieguez M.J."/>
            <person name="Sacco F."/>
        </authorList>
    </citation>
    <scope>NUCLEOTIDE SEQUENCE [LARGE SCALE GENOMIC DNA]</scope>
    <source>
        <strain evidence="15 16">RO10H11247</strain>
    </source>
</reference>
<name>A0A0L6VIU0_9BASI</name>
<dbReference type="GO" id="GO:0071555">
    <property type="term" value="P:cell wall organization"/>
    <property type="evidence" value="ECO:0007669"/>
    <property type="project" value="UniProtKB-KW"/>
</dbReference>
<evidence type="ECO:0000256" key="2">
    <source>
        <dbReference type="ARBA" id="ARBA00012543"/>
    </source>
</evidence>
<protein>
    <recommendedName>
        <fullName evidence="2 12">Chitin synthase</fullName>
        <ecNumber evidence="2 12">2.4.1.16</ecNumber>
    </recommendedName>
</protein>
<dbReference type="Pfam" id="PF01644">
    <property type="entry name" value="Chitin_synth_1"/>
    <property type="match status" value="2"/>
</dbReference>
<evidence type="ECO:0000313" key="16">
    <source>
        <dbReference type="Proteomes" id="UP000037035"/>
    </source>
</evidence>
<comment type="subcellular location">
    <subcellularLocation>
        <location evidence="1 12">Cell membrane</location>
        <topology evidence="1 12">Multi-pass membrane protein</topology>
    </subcellularLocation>
</comment>
<evidence type="ECO:0000256" key="1">
    <source>
        <dbReference type="ARBA" id="ARBA00004651"/>
    </source>
</evidence>
<comment type="similarity">
    <text evidence="11">Belongs to the chitin synthase family. Class III subfamily.</text>
</comment>
<evidence type="ECO:0000256" key="12">
    <source>
        <dbReference type="RuleBase" id="RU366040"/>
    </source>
</evidence>
<feature type="domain" description="Chitin synthase N-terminal" evidence="14">
    <location>
        <begin position="128"/>
        <end position="198"/>
    </location>
</feature>
<accession>A0A0L6VIU0</accession>
<dbReference type="GO" id="GO:0004100">
    <property type="term" value="F:chitin synthase activity"/>
    <property type="evidence" value="ECO:0007669"/>
    <property type="project" value="UniProtKB-UniRule"/>
</dbReference>
<dbReference type="EMBL" id="LAVV01005720">
    <property type="protein sequence ID" value="KNZ60701.1"/>
    <property type="molecule type" value="Genomic_DNA"/>
</dbReference>
<evidence type="ECO:0000256" key="3">
    <source>
        <dbReference type="ARBA" id="ARBA00022475"/>
    </source>
</evidence>
<keyword evidence="3 12" id="KW-1003">Cell membrane</keyword>
<feature type="region of interest" description="Disordered" evidence="13">
    <location>
        <begin position="1"/>
        <end position="58"/>
    </location>
</feature>
<comment type="catalytic activity">
    <reaction evidence="12">
        <text>[(1-&gt;4)-N-acetyl-beta-D-glucosaminyl](n) + UDP-N-acetyl-alpha-D-glucosamine = [(1-&gt;4)-N-acetyl-beta-D-glucosaminyl](n+1) + UDP + H(+)</text>
        <dbReference type="Rhea" id="RHEA:16637"/>
        <dbReference type="Rhea" id="RHEA-COMP:9593"/>
        <dbReference type="Rhea" id="RHEA-COMP:9595"/>
        <dbReference type="ChEBI" id="CHEBI:15378"/>
        <dbReference type="ChEBI" id="CHEBI:17029"/>
        <dbReference type="ChEBI" id="CHEBI:57705"/>
        <dbReference type="ChEBI" id="CHEBI:58223"/>
        <dbReference type="EC" id="2.4.1.16"/>
    </reaction>
</comment>
<comment type="caution">
    <text evidence="15">The sequence shown here is derived from an EMBL/GenBank/DDBJ whole genome shotgun (WGS) entry which is preliminary data.</text>
</comment>
<dbReference type="VEuPathDB" id="FungiDB:VP01_1514g1"/>
<dbReference type="CDD" id="cd04190">
    <property type="entry name" value="Chitin_synth_C"/>
    <property type="match status" value="1"/>
</dbReference>
<proteinExistence type="inferred from homology"/>
<gene>
    <name evidence="15" type="ORF">VP01_1514g1</name>
</gene>
<evidence type="ECO:0000256" key="11">
    <source>
        <dbReference type="ARBA" id="ARBA00038055"/>
    </source>
</evidence>
<feature type="transmembrane region" description="Helical" evidence="12">
    <location>
        <begin position="557"/>
        <end position="573"/>
    </location>
</feature>
<evidence type="ECO:0000256" key="6">
    <source>
        <dbReference type="ARBA" id="ARBA00022692"/>
    </source>
</evidence>
<evidence type="ECO:0000256" key="7">
    <source>
        <dbReference type="ARBA" id="ARBA00022989"/>
    </source>
</evidence>
<keyword evidence="16" id="KW-1185">Reference proteome</keyword>
<evidence type="ECO:0000259" key="14">
    <source>
        <dbReference type="Pfam" id="PF08407"/>
    </source>
</evidence>
<feature type="transmembrane region" description="Helical" evidence="12">
    <location>
        <begin position="585"/>
        <end position="606"/>
    </location>
</feature>
<sequence>MSYSKHPLRDQTGRQPSYESGLDSSPTFYHPQASQQSLSHQPSYQDEKSSLTQHSAPVAGSAYPGNYYPPSAGPGYSPNPMGYPSNAAPGYPPQSAFSGAMPSATVADSMVSDDDWRRRARPVQRGISRRVKLTQGNFINDYPVPKAISNSIEAKYLQQAIGKQFSHLRYTAATCDPDDFTPQNGWKLRTATTGHETELLIAVTYYNEDKVLFARTMHGVMMNVRPLLIWRPTPQFASCSRLAWFFGLLQIRDICKSSSKFWNGKGAEAGQKGSGWQRIVVSLIFDGIGPCDKNVLDVLATVGVYQDGIMKKEIDGKETVAHIFEYTTQLSVDHKPSLVVPTADADSKTNLVPVQMIFCLKQKNSKKINSHRWLFNAIGRQLDPEVCILIDAGTKPGKRSLYYLWQAFHNNRNLGGACGEIYAMLKGGKKLVNPLVAAQNFEYKMSNILDKPLESAFGYVSVLPGAFSAYRFRALLGRPLQQYFHGDHTLADRLGKKGLNGMGIFTKNMFLAEDRILCFELAAKANDAWLLSYVRAAKGETDVPEQAAELISQRRRWLNGSFAASIYATIHFFRFYKSSHNPIRLLMFHVQALFNIFQLIFTWFSLGKLPNLWLTFSIIIALLPSNGIFLFANEVITHWVNLVLQWLYLGALALQFVLALGNRPKGEQTTYVICFVIFAVLSYYLFFCALLLTVRAFSSLTFKDSPTIMEKFHVLIGGTNGVLLAALVSTYGIYSPFFISFLCSFIASCLYADPWHMLTSFPQYMGAHTSSLFLTRSCAILHEYSECKYHSFLLFMHFATCMTFHVSTEMQFGGSDKVDALPSVKSSTEKVEGDTVPSVKDVVRTEEDLDANFKAVVGRAITPWSVVEVAEKPTEDDGNKTFRTRLVSVWMLSNAALSVAIANVNGLNKSVADEAKKQSLYFSKHECCFPLAEAHTDEHFMLFLKDIILWSTFGLSAVRFVGSTYFWLKTNLTRCCKKT</sequence>
<dbReference type="InterPro" id="IPR029044">
    <property type="entry name" value="Nucleotide-diphossugar_trans"/>
</dbReference>
<feature type="transmembrane region" description="Helical" evidence="12">
    <location>
        <begin position="712"/>
        <end position="731"/>
    </location>
</feature>
<dbReference type="Pfam" id="PF08407">
    <property type="entry name" value="Chitin_synth_1N"/>
    <property type="match status" value="1"/>
</dbReference>
<evidence type="ECO:0000256" key="10">
    <source>
        <dbReference type="ARBA" id="ARBA00024009"/>
    </source>
</evidence>
<evidence type="ECO:0000313" key="15">
    <source>
        <dbReference type="EMBL" id="KNZ60701.1"/>
    </source>
</evidence>
<dbReference type="Proteomes" id="UP000037035">
    <property type="component" value="Unassembled WGS sequence"/>
</dbReference>
<feature type="transmembrane region" description="Helical" evidence="12">
    <location>
        <begin position="947"/>
        <end position="968"/>
    </location>
</feature>
<dbReference type="SUPFAM" id="SSF53448">
    <property type="entry name" value="Nucleotide-diphospho-sugar transferases"/>
    <property type="match status" value="1"/>
</dbReference>
<dbReference type="PANTHER" id="PTHR22914:SF11">
    <property type="entry name" value="CHITIN SYNTHASE B"/>
    <property type="match status" value="1"/>
</dbReference>
<feature type="transmembrane region" description="Helical" evidence="12">
    <location>
        <begin position="612"/>
        <end position="632"/>
    </location>
</feature>
<evidence type="ECO:0000256" key="9">
    <source>
        <dbReference type="ARBA" id="ARBA00023316"/>
    </source>
</evidence>
<dbReference type="EC" id="2.4.1.16" evidence="2 12"/>
<dbReference type="GO" id="GO:0006031">
    <property type="term" value="P:chitin biosynthetic process"/>
    <property type="evidence" value="ECO:0007669"/>
    <property type="project" value="UniProtKB-UniRule"/>
</dbReference>
<dbReference type="STRING" id="27349.A0A0L6VIU0"/>
<feature type="compositionally biased region" description="Polar residues" evidence="13">
    <location>
        <begin position="13"/>
        <end position="55"/>
    </location>
</feature>
<evidence type="ECO:0000256" key="13">
    <source>
        <dbReference type="SAM" id="MobiDB-lite"/>
    </source>
</evidence>
<dbReference type="InterPro" id="IPR013616">
    <property type="entry name" value="Chitin_synth_N"/>
</dbReference>
<dbReference type="OrthoDB" id="26569at2759"/>
<comment type="function">
    <text evidence="10 12">Polymerizes chitin, a structural polymer of the cell wall and septum, by transferring the sugar moiety of UDP-GlcNAc to the non-reducing end of the growing chitin polymer.</text>
</comment>